<keyword evidence="2" id="KW-0175">Coiled coil</keyword>
<evidence type="ECO:0000313" key="5">
    <source>
        <dbReference type="Proteomes" id="UP000683360"/>
    </source>
</evidence>
<evidence type="ECO:0000256" key="1">
    <source>
        <dbReference type="PROSITE-ProRule" id="PRU00024"/>
    </source>
</evidence>
<accession>A0A8S3RT22</accession>
<dbReference type="InterPro" id="IPR000315">
    <property type="entry name" value="Znf_B-box"/>
</dbReference>
<evidence type="ECO:0000256" key="2">
    <source>
        <dbReference type="SAM" id="Coils"/>
    </source>
</evidence>
<evidence type="ECO:0000313" key="4">
    <source>
        <dbReference type="EMBL" id="CAG2208010.1"/>
    </source>
</evidence>
<keyword evidence="1" id="KW-0863">Zinc-finger</keyword>
<reference evidence="4" key="1">
    <citation type="submission" date="2021-03" db="EMBL/GenBank/DDBJ databases">
        <authorList>
            <person name="Bekaert M."/>
        </authorList>
    </citation>
    <scope>NUCLEOTIDE SEQUENCE</scope>
</reference>
<feature type="coiled-coil region" evidence="2">
    <location>
        <begin position="53"/>
        <end position="102"/>
    </location>
</feature>
<comment type="caution">
    <text evidence="4">The sequence shown here is derived from an EMBL/GenBank/DDBJ whole genome shotgun (WGS) entry which is preliminary data.</text>
</comment>
<dbReference type="Proteomes" id="UP000683360">
    <property type="component" value="Unassembled WGS sequence"/>
</dbReference>
<gene>
    <name evidence="4" type="ORF">MEDL_22230</name>
</gene>
<name>A0A8S3RT22_MYTED</name>
<dbReference type="GO" id="GO:0008270">
    <property type="term" value="F:zinc ion binding"/>
    <property type="evidence" value="ECO:0007669"/>
    <property type="project" value="UniProtKB-KW"/>
</dbReference>
<dbReference type="AlphaFoldDB" id="A0A8S3RT22"/>
<keyword evidence="1" id="KW-0862">Zinc</keyword>
<dbReference type="EMBL" id="CAJPWZ010001098">
    <property type="protein sequence ID" value="CAG2208010.1"/>
    <property type="molecule type" value="Genomic_DNA"/>
</dbReference>
<protein>
    <recommendedName>
        <fullName evidence="3">B box-type domain-containing protein</fullName>
    </recommendedName>
</protein>
<keyword evidence="1" id="KW-0479">Metal-binding</keyword>
<dbReference type="OrthoDB" id="6121460at2759"/>
<dbReference type="CDD" id="cd19757">
    <property type="entry name" value="Bbox1"/>
    <property type="match status" value="1"/>
</dbReference>
<organism evidence="4 5">
    <name type="scientific">Mytilus edulis</name>
    <name type="common">Blue mussel</name>
    <dbReference type="NCBI Taxonomy" id="6550"/>
    <lineage>
        <taxon>Eukaryota</taxon>
        <taxon>Metazoa</taxon>
        <taxon>Spiralia</taxon>
        <taxon>Lophotrochozoa</taxon>
        <taxon>Mollusca</taxon>
        <taxon>Bivalvia</taxon>
        <taxon>Autobranchia</taxon>
        <taxon>Pteriomorphia</taxon>
        <taxon>Mytilida</taxon>
        <taxon>Mytiloidea</taxon>
        <taxon>Mytilidae</taxon>
        <taxon>Mytilinae</taxon>
        <taxon>Mytilus</taxon>
    </lineage>
</organism>
<evidence type="ECO:0000259" key="3">
    <source>
        <dbReference type="PROSITE" id="PS50119"/>
    </source>
</evidence>
<keyword evidence="5" id="KW-1185">Reference proteome</keyword>
<proteinExistence type="predicted"/>
<feature type="domain" description="B box-type" evidence="3">
    <location>
        <begin position="3"/>
        <end position="53"/>
    </location>
</feature>
<sequence>MSSSLTVCGVCDYRNIRQLSVFWCSECDEGLCEGCKDHHAASKGTRDHGIVLISELQENLIKELYDVEEKENKSITNIISSIEEKEREVTESQTNLDKVKQHASDLQTFLAMKHIQRDVTINEQFLESLIKEEKINNTSIS</sequence>
<dbReference type="PROSITE" id="PS50119">
    <property type="entry name" value="ZF_BBOX"/>
    <property type="match status" value="1"/>
</dbReference>
<dbReference type="Pfam" id="PF22586">
    <property type="entry name" value="ANCHR-like_BBOX"/>
    <property type="match status" value="1"/>
</dbReference>